<comment type="caution">
    <text evidence="1">The sequence shown here is derived from an EMBL/GenBank/DDBJ whole genome shotgun (WGS) entry which is preliminary data.</text>
</comment>
<dbReference type="Pfam" id="PF18907">
    <property type="entry name" value="DUF5662"/>
    <property type="match status" value="1"/>
</dbReference>
<protein>
    <submittedName>
        <fullName evidence="1">Uncharacterized protein</fullName>
    </submittedName>
</protein>
<organism evidence="1">
    <name type="scientific">marine sediment metagenome</name>
    <dbReference type="NCBI Taxonomy" id="412755"/>
    <lineage>
        <taxon>unclassified sequences</taxon>
        <taxon>metagenomes</taxon>
        <taxon>ecological metagenomes</taxon>
    </lineage>
</organism>
<feature type="non-terminal residue" evidence="1">
    <location>
        <position position="130"/>
    </location>
</feature>
<reference evidence="1" key="1">
    <citation type="journal article" date="2015" name="Nature">
        <title>Complex archaea that bridge the gap between prokaryotes and eukaryotes.</title>
        <authorList>
            <person name="Spang A."/>
            <person name="Saw J.H."/>
            <person name="Jorgensen S.L."/>
            <person name="Zaremba-Niedzwiedzka K."/>
            <person name="Martijn J."/>
            <person name="Lind A.E."/>
            <person name="van Eijk R."/>
            <person name="Schleper C."/>
            <person name="Guy L."/>
            <person name="Ettema T.J."/>
        </authorList>
    </citation>
    <scope>NUCLEOTIDE SEQUENCE</scope>
</reference>
<gene>
    <name evidence="1" type="ORF">LCGC14_1601660</name>
</gene>
<accession>A0A0F9IAZ7</accession>
<dbReference type="InterPro" id="IPR043721">
    <property type="entry name" value="DUF5662"/>
</dbReference>
<name>A0A0F9IAZ7_9ZZZZ</name>
<evidence type="ECO:0000313" key="1">
    <source>
        <dbReference type="EMBL" id="KKM24776.1"/>
    </source>
</evidence>
<proteinExistence type="predicted"/>
<dbReference type="EMBL" id="LAZR01012853">
    <property type="protein sequence ID" value="KKM24776.1"/>
    <property type="molecule type" value="Genomic_DNA"/>
</dbReference>
<dbReference type="AlphaFoldDB" id="A0A0F9IAZ7"/>
<sequence>MDVMAAGSKFRMPGVDDSVADAYAESLRDHIAYVQEAGRKIGVHPSQLDVHDQSKWCPLEFPGYARHFKGGGDPDGFATAWLHHIHYNPHHWQHWIFSDGYTPKGSKVEGGVVEMPGIYVLEMVADWMGA</sequence>